<dbReference type="PANTHER" id="PTHR12147">
    <property type="entry name" value="METALLOPEPTIDASE M28 FAMILY MEMBER"/>
    <property type="match status" value="1"/>
</dbReference>
<evidence type="ECO:0000256" key="7">
    <source>
        <dbReference type="SAM" id="SignalP"/>
    </source>
</evidence>
<keyword evidence="9" id="KW-0121">Carboxypeptidase</keyword>
<dbReference type="PANTHER" id="PTHR12147:SF56">
    <property type="entry name" value="AMINOPEPTIDASE YDR415C-RELATED"/>
    <property type="match status" value="1"/>
</dbReference>
<keyword evidence="6" id="KW-0862">Zinc</keyword>
<dbReference type="PROSITE" id="PS51257">
    <property type="entry name" value="PROKAR_LIPOPROTEIN"/>
    <property type="match status" value="1"/>
</dbReference>
<feature type="chain" id="PRO_5032695718" evidence="7">
    <location>
        <begin position="18"/>
        <end position="575"/>
    </location>
</feature>
<dbReference type="GO" id="GO:0004180">
    <property type="term" value="F:carboxypeptidase activity"/>
    <property type="evidence" value="ECO:0007669"/>
    <property type="project" value="UniProtKB-KW"/>
</dbReference>
<dbReference type="Proteomes" id="UP000559987">
    <property type="component" value="Unassembled WGS sequence"/>
</dbReference>
<evidence type="ECO:0000256" key="1">
    <source>
        <dbReference type="ARBA" id="ARBA00022438"/>
    </source>
</evidence>
<dbReference type="SUPFAM" id="SSF52025">
    <property type="entry name" value="PA domain"/>
    <property type="match status" value="1"/>
</dbReference>
<feature type="domain" description="Peptidase M28" evidence="8">
    <location>
        <begin position="309"/>
        <end position="527"/>
    </location>
</feature>
<evidence type="ECO:0000256" key="2">
    <source>
        <dbReference type="ARBA" id="ARBA00022670"/>
    </source>
</evidence>
<dbReference type="GO" id="GO:0006508">
    <property type="term" value="P:proteolysis"/>
    <property type="evidence" value="ECO:0007669"/>
    <property type="project" value="UniProtKB-KW"/>
</dbReference>
<keyword evidence="1" id="KW-0031">Aminopeptidase</keyword>
<dbReference type="AlphaFoldDB" id="A0A839UKJ7"/>
<keyword evidence="3" id="KW-0479">Metal-binding</keyword>
<dbReference type="GO" id="GO:0004177">
    <property type="term" value="F:aminopeptidase activity"/>
    <property type="evidence" value="ECO:0007669"/>
    <property type="project" value="UniProtKB-KW"/>
</dbReference>
<evidence type="ECO:0000313" key="10">
    <source>
        <dbReference type="Proteomes" id="UP000559987"/>
    </source>
</evidence>
<evidence type="ECO:0000256" key="6">
    <source>
        <dbReference type="ARBA" id="ARBA00022833"/>
    </source>
</evidence>
<proteinExistence type="predicted"/>
<dbReference type="EMBL" id="JACHXZ010000002">
    <property type="protein sequence ID" value="MBB3168644.1"/>
    <property type="molecule type" value="Genomic_DNA"/>
</dbReference>
<feature type="signal peptide" evidence="7">
    <location>
        <begin position="1"/>
        <end position="17"/>
    </location>
</feature>
<keyword evidence="4 7" id="KW-0732">Signal</keyword>
<dbReference type="InterPro" id="IPR007484">
    <property type="entry name" value="Peptidase_M28"/>
</dbReference>
<dbReference type="InterPro" id="IPR045175">
    <property type="entry name" value="M28_fam"/>
</dbReference>
<name>A0A839UKJ7_9GAMM</name>
<gene>
    <name evidence="9" type="ORF">FHS30_001828</name>
</gene>
<dbReference type="CDD" id="cd04821">
    <property type="entry name" value="PA_M28_1_2"/>
    <property type="match status" value="1"/>
</dbReference>
<keyword evidence="2" id="KW-0645">Protease</keyword>
<organism evidence="9 10">
    <name type="scientific">Simiduia aestuariiviva</name>
    <dbReference type="NCBI Taxonomy" id="1510459"/>
    <lineage>
        <taxon>Bacteria</taxon>
        <taxon>Pseudomonadati</taxon>
        <taxon>Pseudomonadota</taxon>
        <taxon>Gammaproteobacteria</taxon>
        <taxon>Cellvibrionales</taxon>
        <taxon>Cellvibrionaceae</taxon>
        <taxon>Simiduia</taxon>
    </lineage>
</organism>
<keyword evidence="10" id="KW-1185">Reference proteome</keyword>
<dbReference type="InterPro" id="IPR046450">
    <property type="entry name" value="PA_dom_sf"/>
</dbReference>
<accession>A0A839UKJ7</accession>
<dbReference type="Gene3D" id="3.40.630.10">
    <property type="entry name" value="Zn peptidases"/>
    <property type="match status" value="2"/>
</dbReference>
<evidence type="ECO:0000256" key="5">
    <source>
        <dbReference type="ARBA" id="ARBA00022801"/>
    </source>
</evidence>
<evidence type="ECO:0000256" key="3">
    <source>
        <dbReference type="ARBA" id="ARBA00022723"/>
    </source>
</evidence>
<evidence type="ECO:0000259" key="8">
    <source>
        <dbReference type="Pfam" id="PF04389"/>
    </source>
</evidence>
<evidence type="ECO:0000313" key="9">
    <source>
        <dbReference type="EMBL" id="MBB3168644.1"/>
    </source>
</evidence>
<dbReference type="GO" id="GO:0046872">
    <property type="term" value="F:metal ion binding"/>
    <property type="evidence" value="ECO:0007669"/>
    <property type="project" value="UniProtKB-KW"/>
</dbReference>
<sequence>MSIRNCLAGAMAIVLLAACGQSNDNPTAKALEIDRKAQLGQFTEDFHTHIAVLASDEFEGRAPATAGEEKTVNYLAQEFAKLGLVPGNNDSWFQEVPVVSATLTNSPVLTVAGLPTPMTFEQGDSLMAWSKREQAAITLADSEMVFAGYGIVAPEYQWNDYQGLDVKGKTVVVLVNDPGYATQNAELFNGNAMTYYGRWTYKYEEAARQGAAALLIVHETGAAGYPWEVVTGSWSGDQISLASADKGANRVAVEGWLRGDAAEALFAAAGHDFNALKAQAASGTFAPISLGVSASTALSITHKHSQSRNVMAMIPGHKRSDEVVLYMAHWDHLGKKPGADGEDVIFNGAVDNATGTSALLALARSFMEIESSLDRSILFVAVTAEESGLLGSAYYSQNPVFKPYKTVGGINMDAMNVNGPMDDVVVIGYGASSMQQLLAQAAAQQGRKLVREPTPEKGYFYRSDHFNMSKVGVPMLYAKGGQEHREHGSEFGKAQSADYGKHRYHKPADEYDPNWDLRGTAEDAQLYFDVGLALATSDIYPQWHAKSEFLQAREASIAACRKGGERRCPTASTQQ</sequence>
<evidence type="ECO:0000256" key="4">
    <source>
        <dbReference type="ARBA" id="ARBA00022729"/>
    </source>
</evidence>
<dbReference type="GO" id="GO:0008235">
    <property type="term" value="F:metalloexopeptidase activity"/>
    <property type="evidence" value="ECO:0007669"/>
    <property type="project" value="InterPro"/>
</dbReference>
<dbReference type="SUPFAM" id="SSF53187">
    <property type="entry name" value="Zn-dependent exopeptidases"/>
    <property type="match status" value="1"/>
</dbReference>
<protein>
    <submittedName>
        <fullName evidence="9">Zn-dependent M28 family amino/carboxypeptidase</fullName>
    </submittedName>
</protein>
<dbReference type="Pfam" id="PF04389">
    <property type="entry name" value="Peptidase_M28"/>
    <property type="match status" value="1"/>
</dbReference>
<keyword evidence="5" id="KW-0378">Hydrolase</keyword>
<comment type="caution">
    <text evidence="9">The sequence shown here is derived from an EMBL/GenBank/DDBJ whole genome shotgun (WGS) entry which is preliminary data.</text>
</comment>
<reference evidence="9 10" key="1">
    <citation type="submission" date="2020-08" db="EMBL/GenBank/DDBJ databases">
        <title>Genomic Encyclopedia of Type Strains, Phase III (KMG-III): the genomes of soil and plant-associated and newly described type strains.</title>
        <authorList>
            <person name="Whitman W."/>
        </authorList>
    </citation>
    <scope>NUCLEOTIDE SEQUENCE [LARGE SCALE GENOMIC DNA]</scope>
    <source>
        <strain evidence="9 10">CECT 8571</strain>
    </source>
</reference>
<dbReference type="RefSeq" id="WP_183910108.1">
    <property type="nucleotide sequence ID" value="NZ_JACHXZ010000002.1"/>
</dbReference>